<feature type="transmembrane region" description="Helical" evidence="9">
    <location>
        <begin position="154"/>
        <end position="175"/>
    </location>
</feature>
<evidence type="ECO:0008006" key="11">
    <source>
        <dbReference type="Google" id="ProtNLM"/>
    </source>
</evidence>
<evidence type="ECO:0000256" key="8">
    <source>
        <dbReference type="ARBA" id="ARBA00023264"/>
    </source>
</evidence>
<feature type="transmembrane region" description="Helical" evidence="9">
    <location>
        <begin position="99"/>
        <end position="117"/>
    </location>
</feature>
<evidence type="ECO:0000256" key="1">
    <source>
        <dbReference type="ARBA" id="ARBA00004141"/>
    </source>
</evidence>
<dbReference type="InterPro" id="IPR000462">
    <property type="entry name" value="CDP-OH_P_trans"/>
</dbReference>
<evidence type="ECO:0000256" key="3">
    <source>
        <dbReference type="ARBA" id="ARBA00022692"/>
    </source>
</evidence>
<organism evidence="10">
    <name type="scientific">marine metagenome</name>
    <dbReference type="NCBI Taxonomy" id="408172"/>
    <lineage>
        <taxon>unclassified sequences</taxon>
        <taxon>metagenomes</taxon>
        <taxon>ecological metagenomes</taxon>
    </lineage>
</organism>
<comment type="subcellular location">
    <subcellularLocation>
        <location evidence="1">Membrane</location>
        <topology evidence="1">Multi-pass membrane protein</topology>
    </subcellularLocation>
</comment>
<dbReference type="InterPro" id="IPR043130">
    <property type="entry name" value="CDP-OH_PTrfase_TM_dom"/>
</dbReference>
<keyword evidence="7" id="KW-0594">Phospholipid biosynthesis</keyword>
<dbReference type="GO" id="GO:0046474">
    <property type="term" value="P:glycerophospholipid biosynthetic process"/>
    <property type="evidence" value="ECO:0007669"/>
    <property type="project" value="TreeGrafter"/>
</dbReference>
<dbReference type="InterPro" id="IPR050324">
    <property type="entry name" value="CDP-alcohol_PTase-I"/>
</dbReference>
<keyword evidence="2" id="KW-0444">Lipid biosynthesis</keyword>
<protein>
    <recommendedName>
        <fullName evidence="11">CDP-diacylglycerol--glycerol-3-phosphate 3-phosphatidyltransferase</fullName>
    </recommendedName>
</protein>
<dbReference type="InterPro" id="IPR004570">
    <property type="entry name" value="Phosphatidylglycerol_P_synth"/>
</dbReference>
<evidence type="ECO:0000256" key="4">
    <source>
        <dbReference type="ARBA" id="ARBA00022989"/>
    </source>
</evidence>
<name>A0A381S8D9_9ZZZZ</name>
<keyword evidence="5" id="KW-0443">Lipid metabolism</keyword>
<gene>
    <name evidence="10" type="ORF">METZ01_LOCUS53160</name>
</gene>
<sequence length="189" mass="21693">MNIRFKLSYIPNTICIVRMVIVIPIIIFLWNKQHLNALLLIAIAGLSDFLDGFLAKTYNWRTNIGAALDPAADKILLVSLFITLYLMGLIPYWLTAVVIIRDVMILFGLFLYNYFVERPKPEPSFISKLNTFIQIFFVLFVIASQIIIQPFEFLSILMGSIVFLTSILSGLDYWITWSKRAKFILSQSG</sequence>
<keyword evidence="3 9" id="KW-0812">Transmembrane</keyword>
<reference evidence="10" key="1">
    <citation type="submission" date="2018-05" db="EMBL/GenBank/DDBJ databases">
        <authorList>
            <person name="Lanie J.A."/>
            <person name="Ng W.-L."/>
            <person name="Kazmierczak K.M."/>
            <person name="Andrzejewski T.M."/>
            <person name="Davidsen T.M."/>
            <person name="Wayne K.J."/>
            <person name="Tettelin H."/>
            <person name="Glass J.I."/>
            <person name="Rusch D."/>
            <person name="Podicherti R."/>
            <person name="Tsui H.-C.T."/>
            <person name="Winkler M.E."/>
        </authorList>
    </citation>
    <scope>NUCLEOTIDE SEQUENCE</scope>
</reference>
<feature type="transmembrane region" description="Helical" evidence="9">
    <location>
        <begin position="129"/>
        <end position="148"/>
    </location>
</feature>
<feature type="transmembrane region" description="Helical" evidence="9">
    <location>
        <begin position="7"/>
        <end position="30"/>
    </location>
</feature>
<keyword evidence="8" id="KW-1208">Phospholipid metabolism</keyword>
<evidence type="ECO:0000256" key="2">
    <source>
        <dbReference type="ARBA" id="ARBA00022516"/>
    </source>
</evidence>
<keyword evidence="6 9" id="KW-0472">Membrane</keyword>
<dbReference type="GO" id="GO:0016020">
    <property type="term" value="C:membrane"/>
    <property type="evidence" value="ECO:0007669"/>
    <property type="project" value="UniProtKB-SubCell"/>
</dbReference>
<dbReference type="EMBL" id="UINC01002788">
    <property type="protein sequence ID" value="SVA00306.1"/>
    <property type="molecule type" value="Genomic_DNA"/>
</dbReference>
<dbReference type="Pfam" id="PF01066">
    <property type="entry name" value="CDP-OH_P_transf"/>
    <property type="match status" value="1"/>
</dbReference>
<accession>A0A381S8D9</accession>
<feature type="transmembrane region" description="Helical" evidence="9">
    <location>
        <begin position="36"/>
        <end position="54"/>
    </location>
</feature>
<evidence type="ECO:0000256" key="7">
    <source>
        <dbReference type="ARBA" id="ARBA00023209"/>
    </source>
</evidence>
<evidence type="ECO:0000313" key="10">
    <source>
        <dbReference type="EMBL" id="SVA00306.1"/>
    </source>
</evidence>
<evidence type="ECO:0000256" key="5">
    <source>
        <dbReference type="ARBA" id="ARBA00023098"/>
    </source>
</evidence>
<keyword evidence="4 9" id="KW-1133">Transmembrane helix</keyword>
<dbReference type="PANTHER" id="PTHR14269:SF11">
    <property type="entry name" value="CDP-DIACYLGLYCEROL--GLYCEROL-3-PHOSPHATE 3-PHOSPHATIDYLTRANSFERASE"/>
    <property type="match status" value="1"/>
</dbReference>
<dbReference type="GO" id="GO:0008444">
    <property type="term" value="F:CDP-diacylglycerol-glycerol-3-phosphate 3-phosphatidyltransferase activity"/>
    <property type="evidence" value="ECO:0007669"/>
    <property type="project" value="InterPro"/>
</dbReference>
<dbReference type="Gene3D" id="1.20.120.1760">
    <property type="match status" value="1"/>
</dbReference>
<evidence type="ECO:0000256" key="6">
    <source>
        <dbReference type="ARBA" id="ARBA00023136"/>
    </source>
</evidence>
<feature type="transmembrane region" description="Helical" evidence="9">
    <location>
        <begin position="75"/>
        <end position="93"/>
    </location>
</feature>
<evidence type="ECO:0000256" key="9">
    <source>
        <dbReference type="SAM" id="Phobius"/>
    </source>
</evidence>
<dbReference type="PANTHER" id="PTHR14269">
    <property type="entry name" value="CDP-DIACYLGLYCEROL--GLYCEROL-3-PHOSPHATE 3-PHOSPHATIDYLTRANSFERASE-RELATED"/>
    <property type="match status" value="1"/>
</dbReference>
<proteinExistence type="predicted"/>
<dbReference type="AlphaFoldDB" id="A0A381S8D9"/>
<dbReference type="PIRSF" id="PIRSF000847">
    <property type="entry name" value="Phos_ph_gly_syn"/>
    <property type="match status" value="1"/>
</dbReference>